<name>A0A1E3QK00_9ASCO</name>
<dbReference type="Proteomes" id="UP000094336">
    <property type="component" value="Unassembled WGS sequence"/>
</dbReference>
<evidence type="ECO:0000313" key="3">
    <source>
        <dbReference type="EMBL" id="ODQ78013.1"/>
    </source>
</evidence>
<feature type="region of interest" description="Disordered" evidence="1">
    <location>
        <begin position="226"/>
        <end position="245"/>
    </location>
</feature>
<evidence type="ECO:0000313" key="4">
    <source>
        <dbReference type="Proteomes" id="UP000094336"/>
    </source>
</evidence>
<feature type="domain" description="DnaJ homologue subfamily C member 28 conserved" evidence="2">
    <location>
        <begin position="218"/>
        <end position="286"/>
    </location>
</feature>
<dbReference type="PANTHER" id="PTHR39394">
    <property type="entry name" value="YALI0E31793P"/>
    <property type="match status" value="1"/>
</dbReference>
<dbReference type="EMBL" id="KV454437">
    <property type="protein sequence ID" value="ODQ78013.1"/>
    <property type="molecule type" value="Genomic_DNA"/>
</dbReference>
<protein>
    <recommendedName>
        <fullName evidence="2">DnaJ homologue subfamily C member 28 conserved domain-containing protein</fullName>
    </recommendedName>
</protein>
<organism evidence="3 4">
    <name type="scientific">Babjeviella inositovora NRRL Y-12698</name>
    <dbReference type="NCBI Taxonomy" id="984486"/>
    <lineage>
        <taxon>Eukaryota</taxon>
        <taxon>Fungi</taxon>
        <taxon>Dikarya</taxon>
        <taxon>Ascomycota</taxon>
        <taxon>Saccharomycotina</taxon>
        <taxon>Pichiomycetes</taxon>
        <taxon>Serinales incertae sedis</taxon>
        <taxon>Babjeviella</taxon>
    </lineage>
</organism>
<dbReference type="GeneID" id="30148447"/>
<accession>A0A1E3QK00</accession>
<dbReference type="RefSeq" id="XP_018983341.1">
    <property type="nucleotide sequence ID" value="XM_019130594.1"/>
</dbReference>
<dbReference type="AlphaFoldDB" id="A0A1E3QK00"/>
<proteinExistence type="predicted"/>
<evidence type="ECO:0000256" key="1">
    <source>
        <dbReference type="SAM" id="MobiDB-lite"/>
    </source>
</evidence>
<reference evidence="4" key="1">
    <citation type="submission" date="2016-05" db="EMBL/GenBank/DDBJ databases">
        <title>Comparative genomics of biotechnologically important yeasts.</title>
        <authorList>
            <consortium name="DOE Joint Genome Institute"/>
            <person name="Riley R."/>
            <person name="Haridas S."/>
            <person name="Wolfe K.H."/>
            <person name="Lopes M.R."/>
            <person name="Hittinger C.T."/>
            <person name="Goker M."/>
            <person name="Salamov A."/>
            <person name="Wisecaver J."/>
            <person name="Long T.M."/>
            <person name="Aerts A.L."/>
            <person name="Barry K."/>
            <person name="Choi C."/>
            <person name="Clum A."/>
            <person name="Coughlan A.Y."/>
            <person name="Deshpande S."/>
            <person name="Douglass A.P."/>
            <person name="Hanson S.J."/>
            <person name="Klenk H.-P."/>
            <person name="Labutti K."/>
            <person name="Lapidus A."/>
            <person name="Lindquist E."/>
            <person name="Lipzen A."/>
            <person name="Meier-Kolthoff J.P."/>
            <person name="Ohm R.A."/>
            <person name="Otillar R.P."/>
            <person name="Pangilinan J."/>
            <person name="Peng Y."/>
            <person name="Rokas A."/>
            <person name="Rosa C.A."/>
            <person name="Scheuner C."/>
            <person name="Sibirny A.A."/>
            <person name="Slot J.C."/>
            <person name="Stielow J.B."/>
            <person name="Sun H."/>
            <person name="Kurtzman C.P."/>
            <person name="Blackwell M."/>
            <person name="Grigoriev I.V."/>
            <person name="Jeffries T.W."/>
        </authorList>
    </citation>
    <scope>NUCLEOTIDE SEQUENCE [LARGE SCALE GENOMIC DNA]</scope>
    <source>
        <strain evidence="4">NRRL Y-12698</strain>
    </source>
</reference>
<keyword evidence="4" id="KW-1185">Reference proteome</keyword>
<dbReference type="InterPro" id="IPR018961">
    <property type="entry name" value="DnaJ_homolog_subfam-C_membr-28"/>
</dbReference>
<sequence length="434" mass="49727">MLKQRLGHLHTASLARNRSAIHDRMRQMAEDAISEMPPTHPERQKLLQMLTDEPSGLEALKARVEKSILDETRLSRLPPSDLDAKAYNLQYQRELSLTKLPASADKTIRETAMATPWTGEEHLHDTALRMLQDAHKPVKVRANTNPHAPNLNKIITPPVPLKQRIAEARDKSLDYLLNKGTSFEEDPKFREMYRERLLGPEILGPISAGATINAIHRIADARIEESQSRGDFSHNSLRGKPMPKTHSSAYINTTEYYMNNILKLQDVSPPWVEKQGSVNEEIARFRRELDDGCARAMIQEVDRRYPKMDLPGRLKQIEAQTFSYGNWEASQRAYIESKVSALNNSLRSYNLQAPMALQKLYLLRDKEVEQCYARVKDKLAELYHKHHERNAGESNIKVKGTSFTSQQYEVRQVTPTQQEVEGLGSMLRGLFRRK</sequence>
<dbReference type="OrthoDB" id="1922282at2759"/>
<evidence type="ECO:0000259" key="2">
    <source>
        <dbReference type="Pfam" id="PF09350"/>
    </source>
</evidence>
<dbReference type="Pfam" id="PF09350">
    <property type="entry name" value="DJC28_CD"/>
    <property type="match status" value="1"/>
</dbReference>
<gene>
    <name evidence="3" type="ORF">BABINDRAFT_168591</name>
</gene>
<dbReference type="PANTHER" id="PTHR39394:SF1">
    <property type="entry name" value="DNAJ HOMOLOGUE SUBFAMILY C MEMBER 28 CONSERVED DOMAIN-CONTAINING PROTEIN"/>
    <property type="match status" value="1"/>
</dbReference>